<dbReference type="Proteomes" id="UP000735302">
    <property type="component" value="Unassembled WGS sequence"/>
</dbReference>
<name>A0AAV4CBD3_9GAST</name>
<keyword evidence="3" id="KW-1185">Reference proteome</keyword>
<dbReference type="AlphaFoldDB" id="A0AAV4CBD3"/>
<feature type="region of interest" description="Disordered" evidence="1">
    <location>
        <begin position="1"/>
        <end position="82"/>
    </location>
</feature>
<evidence type="ECO:0000313" key="2">
    <source>
        <dbReference type="EMBL" id="GFO28842.1"/>
    </source>
</evidence>
<accession>A0AAV4CBD3</accession>
<organism evidence="2 3">
    <name type="scientific">Plakobranchus ocellatus</name>
    <dbReference type="NCBI Taxonomy" id="259542"/>
    <lineage>
        <taxon>Eukaryota</taxon>
        <taxon>Metazoa</taxon>
        <taxon>Spiralia</taxon>
        <taxon>Lophotrochozoa</taxon>
        <taxon>Mollusca</taxon>
        <taxon>Gastropoda</taxon>
        <taxon>Heterobranchia</taxon>
        <taxon>Euthyneura</taxon>
        <taxon>Panpulmonata</taxon>
        <taxon>Sacoglossa</taxon>
        <taxon>Placobranchoidea</taxon>
        <taxon>Plakobranchidae</taxon>
        <taxon>Plakobranchus</taxon>
    </lineage>
</organism>
<gene>
    <name evidence="2" type="ORF">PoB_005534700</name>
</gene>
<protein>
    <submittedName>
        <fullName evidence="2">Uncharacterized protein</fullName>
    </submittedName>
</protein>
<comment type="caution">
    <text evidence="2">The sequence shown here is derived from an EMBL/GenBank/DDBJ whole genome shotgun (WGS) entry which is preliminary data.</text>
</comment>
<sequence>MLSCRHHHTIPRHHHHYTASPLHSTILSPPHRHHLTAALTPSPPSPGYAETRQSGQEQRKPQGTLIQLRPHIACTDNRISNK</sequence>
<reference evidence="2 3" key="1">
    <citation type="journal article" date="2021" name="Elife">
        <title>Chloroplast acquisition without the gene transfer in kleptoplastic sea slugs, Plakobranchus ocellatus.</title>
        <authorList>
            <person name="Maeda T."/>
            <person name="Takahashi S."/>
            <person name="Yoshida T."/>
            <person name="Shimamura S."/>
            <person name="Takaki Y."/>
            <person name="Nagai Y."/>
            <person name="Toyoda A."/>
            <person name="Suzuki Y."/>
            <person name="Arimoto A."/>
            <person name="Ishii H."/>
            <person name="Satoh N."/>
            <person name="Nishiyama T."/>
            <person name="Hasebe M."/>
            <person name="Maruyama T."/>
            <person name="Minagawa J."/>
            <person name="Obokata J."/>
            <person name="Shigenobu S."/>
        </authorList>
    </citation>
    <scope>NUCLEOTIDE SEQUENCE [LARGE SCALE GENOMIC DNA]</scope>
</reference>
<dbReference type="EMBL" id="BLXT01006084">
    <property type="protein sequence ID" value="GFO28842.1"/>
    <property type="molecule type" value="Genomic_DNA"/>
</dbReference>
<evidence type="ECO:0000256" key="1">
    <source>
        <dbReference type="SAM" id="MobiDB-lite"/>
    </source>
</evidence>
<evidence type="ECO:0000313" key="3">
    <source>
        <dbReference type="Proteomes" id="UP000735302"/>
    </source>
</evidence>
<proteinExistence type="predicted"/>
<feature type="compositionally biased region" description="Basic residues" evidence="1">
    <location>
        <begin position="1"/>
        <end position="17"/>
    </location>
</feature>